<reference evidence="2" key="1">
    <citation type="submission" date="2023-10" db="EMBL/GenBank/DDBJ databases">
        <authorList>
            <person name="Chen Y."/>
            <person name="Shah S."/>
            <person name="Dougan E. K."/>
            <person name="Thang M."/>
            <person name="Chan C."/>
        </authorList>
    </citation>
    <scope>NUCLEOTIDE SEQUENCE [LARGE SCALE GENOMIC DNA]</scope>
</reference>
<proteinExistence type="predicted"/>
<feature type="non-terminal residue" evidence="2">
    <location>
        <position position="1"/>
    </location>
</feature>
<evidence type="ECO:0000313" key="3">
    <source>
        <dbReference type="Proteomes" id="UP001189429"/>
    </source>
</evidence>
<accession>A0ABN9XN85</accession>
<feature type="compositionally biased region" description="Pro residues" evidence="1">
    <location>
        <begin position="126"/>
        <end position="152"/>
    </location>
</feature>
<comment type="caution">
    <text evidence="2">The sequence shown here is derived from an EMBL/GenBank/DDBJ whole genome shotgun (WGS) entry which is preliminary data.</text>
</comment>
<feature type="non-terminal residue" evidence="2">
    <location>
        <position position="246"/>
    </location>
</feature>
<feature type="compositionally biased region" description="Polar residues" evidence="1">
    <location>
        <begin position="24"/>
        <end position="54"/>
    </location>
</feature>
<gene>
    <name evidence="2" type="ORF">PCOR1329_LOCUS77407</name>
</gene>
<feature type="region of interest" description="Disordered" evidence="1">
    <location>
        <begin position="1"/>
        <end position="157"/>
    </location>
</feature>
<protein>
    <submittedName>
        <fullName evidence="2">Uncharacterized protein</fullName>
    </submittedName>
</protein>
<evidence type="ECO:0000256" key="1">
    <source>
        <dbReference type="SAM" id="MobiDB-lite"/>
    </source>
</evidence>
<organism evidence="2 3">
    <name type="scientific">Prorocentrum cordatum</name>
    <dbReference type="NCBI Taxonomy" id="2364126"/>
    <lineage>
        <taxon>Eukaryota</taxon>
        <taxon>Sar</taxon>
        <taxon>Alveolata</taxon>
        <taxon>Dinophyceae</taxon>
        <taxon>Prorocentrales</taxon>
        <taxon>Prorocentraceae</taxon>
        <taxon>Prorocentrum</taxon>
    </lineage>
</organism>
<dbReference type="Proteomes" id="UP001189429">
    <property type="component" value="Unassembled WGS sequence"/>
</dbReference>
<sequence length="246" mass="26232">RARFSSLRWARRSGLSMKNLDRGSPTSGSSWDAPPTQCSTSRCSPPTSACTSRRATPPTPMCAPGGRSGLRGSPLAGASIPRASGSATSRAHQPWPSSHSPASSGRRGSWSPMEGLGPLAAASPRARPPPWAPRAPRRPPMAPPPRLPPPRRPTLAAHSRAWPPWSLGLPLTGQLLLSLLRIRPRAAHRGRTRRTSARCRRRSIFGASGISSIGTACTPCGRRPSRTGPSQGPPPTTGRRCTRWRI</sequence>
<evidence type="ECO:0000313" key="2">
    <source>
        <dbReference type="EMBL" id="CAK0899995.1"/>
    </source>
</evidence>
<feature type="compositionally biased region" description="Polar residues" evidence="1">
    <location>
        <begin position="85"/>
        <end position="103"/>
    </location>
</feature>
<keyword evidence="3" id="KW-1185">Reference proteome</keyword>
<dbReference type="EMBL" id="CAUYUJ010020708">
    <property type="protein sequence ID" value="CAK0899995.1"/>
    <property type="molecule type" value="Genomic_DNA"/>
</dbReference>
<feature type="region of interest" description="Disordered" evidence="1">
    <location>
        <begin position="220"/>
        <end position="246"/>
    </location>
</feature>
<name>A0ABN9XN85_9DINO</name>